<gene>
    <name evidence="2" type="ORF">V6N12_016821</name>
</gene>
<keyword evidence="3" id="KW-1185">Reference proteome</keyword>
<dbReference type="InterPro" id="IPR002156">
    <property type="entry name" value="RNaseH_domain"/>
</dbReference>
<evidence type="ECO:0000313" key="3">
    <source>
        <dbReference type="Proteomes" id="UP001472677"/>
    </source>
</evidence>
<feature type="domain" description="RNase H type-1" evidence="1">
    <location>
        <begin position="4"/>
        <end position="65"/>
    </location>
</feature>
<comment type="caution">
    <text evidence="2">The sequence shown here is derived from an EMBL/GenBank/DDBJ whole genome shotgun (WGS) entry which is preliminary data.</text>
</comment>
<reference evidence="2 3" key="1">
    <citation type="journal article" date="2024" name="G3 (Bethesda)">
        <title>Genome assembly of Hibiscus sabdariffa L. provides insights into metabolisms of medicinal natural products.</title>
        <authorList>
            <person name="Kim T."/>
        </authorList>
    </citation>
    <scope>NUCLEOTIDE SEQUENCE [LARGE SCALE GENOMIC DNA]</scope>
    <source>
        <strain evidence="2">TK-2024</strain>
        <tissue evidence="2">Old leaves</tissue>
    </source>
</reference>
<proteinExistence type="predicted"/>
<dbReference type="Proteomes" id="UP001472677">
    <property type="component" value="Unassembled WGS sequence"/>
</dbReference>
<evidence type="ECO:0000313" key="2">
    <source>
        <dbReference type="EMBL" id="KAK8508977.1"/>
    </source>
</evidence>
<accession>A0ABR2BPT9</accession>
<name>A0ABR2BPT9_9ROSI</name>
<protein>
    <recommendedName>
        <fullName evidence="1">RNase H type-1 domain-containing protein</fullName>
    </recommendedName>
</protein>
<evidence type="ECO:0000259" key="1">
    <source>
        <dbReference type="Pfam" id="PF13456"/>
    </source>
</evidence>
<dbReference type="EMBL" id="JBBPBM010000095">
    <property type="protein sequence ID" value="KAK8508977.1"/>
    <property type="molecule type" value="Genomic_DNA"/>
</dbReference>
<sequence>MRCRRLCAESDCLEVVKILKRKEPNFAHFTTLPHVYHLSSRDWIVIIDHIGRAQNKLVDLLAKRAYDIAGQLHVFMDPHAFIHDCFYEEQSMVVGNSVNRHLGIGLGGLSHADGASSSGIG</sequence>
<organism evidence="2 3">
    <name type="scientific">Hibiscus sabdariffa</name>
    <name type="common">roselle</name>
    <dbReference type="NCBI Taxonomy" id="183260"/>
    <lineage>
        <taxon>Eukaryota</taxon>
        <taxon>Viridiplantae</taxon>
        <taxon>Streptophyta</taxon>
        <taxon>Embryophyta</taxon>
        <taxon>Tracheophyta</taxon>
        <taxon>Spermatophyta</taxon>
        <taxon>Magnoliopsida</taxon>
        <taxon>eudicotyledons</taxon>
        <taxon>Gunneridae</taxon>
        <taxon>Pentapetalae</taxon>
        <taxon>rosids</taxon>
        <taxon>malvids</taxon>
        <taxon>Malvales</taxon>
        <taxon>Malvaceae</taxon>
        <taxon>Malvoideae</taxon>
        <taxon>Hibiscus</taxon>
    </lineage>
</organism>
<dbReference type="Pfam" id="PF13456">
    <property type="entry name" value="RVT_3"/>
    <property type="match status" value="1"/>
</dbReference>